<sequence length="106" mass="11257">MKVRVNVNIDRLVIEGLEGGVTAAGLESSINAELARLIEHEYHVHQDSGQEEAGNAGASGLFKKKIARGGDFNVTDGGSFELSSRTSRSLGPDIARSIYSSIQKAV</sequence>
<accession>A0A075MP60</accession>
<evidence type="ECO:0000313" key="1">
    <source>
        <dbReference type="EMBL" id="AIF82582.1"/>
    </source>
</evidence>
<dbReference type="Proteomes" id="UP000028194">
    <property type="component" value="Chromosome"/>
</dbReference>
<dbReference type="STRING" id="1459636.NTE_00501"/>
<dbReference type="GeneID" id="41596374"/>
<dbReference type="HOGENOM" id="CLU_2216929_0_0_2"/>
<gene>
    <name evidence="1" type="ORF">NTE_00501</name>
</gene>
<organism evidence="1 2">
    <name type="scientific">Candidatus Nitrososphaera evergladensis SR1</name>
    <dbReference type="NCBI Taxonomy" id="1459636"/>
    <lineage>
        <taxon>Archaea</taxon>
        <taxon>Nitrososphaerota</taxon>
        <taxon>Nitrososphaeria</taxon>
        <taxon>Nitrososphaerales</taxon>
        <taxon>Nitrososphaeraceae</taxon>
        <taxon>Nitrososphaera</taxon>
    </lineage>
</organism>
<protein>
    <submittedName>
        <fullName evidence="1">Uncharacterized protein</fullName>
    </submittedName>
</protein>
<dbReference type="RefSeq" id="WP_148699529.1">
    <property type="nucleotide sequence ID" value="NZ_CP007174.1"/>
</dbReference>
<reference evidence="1 2" key="1">
    <citation type="journal article" date="2014" name="PLoS ONE">
        <title>Genome Sequence of Candidatus Nitrososphaera evergladensis from Group I.1b Enriched from Everglades Soil Reveals Novel Genomic Features of the Ammonia-Oxidizing Archaea.</title>
        <authorList>
            <person name="Zhalnina K.V."/>
            <person name="Dias R."/>
            <person name="Leonard M.T."/>
            <person name="Dorr de Quadros P."/>
            <person name="Camargo F.A."/>
            <person name="Drew J.C."/>
            <person name="Farmerie W.G."/>
            <person name="Daroub S.H."/>
            <person name="Triplett E.W."/>
        </authorList>
    </citation>
    <scope>NUCLEOTIDE SEQUENCE [LARGE SCALE GENOMIC DNA]</scope>
    <source>
        <strain evidence="1 2">SR1</strain>
    </source>
</reference>
<keyword evidence="2" id="KW-1185">Reference proteome</keyword>
<dbReference type="AlphaFoldDB" id="A0A075MP60"/>
<dbReference type="KEGG" id="nev:NTE_00501"/>
<evidence type="ECO:0000313" key="2">
    <source>
        <dbReference type="Proteomes" id="UP000028194"/>
    </source>
</evidence>
<dbReference type="EMBL" id="CP007174">
    <property type="protein sequence ID" value="AIF82582.1"/>
    <property type="molecule type" value="Genomic_DNA"/>
</dbReference>
<proteinExistence type="predicted"/>
<name>A0A075MP60_9ARCH</name>